<comment type="caution">
    <text evidence="3">The sequence shown here is derived from an EMBL/GenBank/DDBJ whole genome shotgun (WGS) entry which is preliminary data.</text>
</comment>
<feature type="domain" description="SLH" evidence="2">
    <location>
        <begin position="824"/>
        <end position="882"/>
    </location>
</feature>
<dbReference type="EMBL" id="JACOPQ010000001">
    <property type="protein sequence ID" value="MBC5735428.1"/>
    <property type="molecule type" value="Genomic_DNA"/>
</dbReference>
<dbReference type="Pfam" id="PF00395">
    <property type="entry name" value="SLH"/>
    <property type="match status" value="2"/>
</dbReference>
<keyword evidence="4" id="KW-1185">Reference proteome</keyword>
<keyword evidence="1" id="KW-0677">Repeat</keyword>
<evidence type="ECO:0000313" key="3">
    <source>
        <dbReference type="EMBL" id="MBC5735428.1"/>
    </source>
</evidence>
<sequence>MTTHLMKQLIPGGRTHSRLRTAAFAPRRTAARRMAAACLSLCLLLALLPTDALASGGATPISEAAELADGSTYTVSTPGELTKLAELTAKSDGSGASILLTDDITAPADTYLGTGTGGFAAAFDGGGNTITLSNTEGGLFRSVGKGGTVQNLVIAGDVSKRDSIVGGLADQCSGGTIESCANTADVSTSARIAGGIAGELGSGASVQSCYNTGMISGALGNVGGIAGNAFGGSTVRNCYNTGEISAQSKVGGIVGNNDSSAVQYCYNAGAVVGESYIIGGIVGEHYATAAMTNCLSLGPKVEAASENVSSIGRVAGEILDGATITGAAARADMKLIVHGAQQEITEAGADTGHGESLDPGEISWDTWLDDSDVWHNPSGATGVGGALPTLMNAPGEQSPALPDTLEKNCSVTADGGTVYYATLQDALESADGGTVSIKVEQSFTNHLEFHTGAASVTLDLNRKVLTCPRVGSEAGGSLTLTGGGTLNSGIMQTGGSLTVENSTVSGIVYLAGGSIAVDGGTVGLLVVYDSADAVSISGGTFRGQTLLDVSMGLAYLAMGEDSAPAVAGLNTILASCGISPSAEIRAIEASVSGAPCRIAYIPGPISAAEPTVSAGPATYRPTIIKSEHGTVKASPAAPFKGQKVTVTATAVEGYVVDTVTVTDRSGSAVEVIPAGDGRFTFIQSAGKVTITVAFRPAQPTALFADVEPADWFYAGVAGLCQHGLIEADPAASFSPLNDATRAAAVSLLWTLEGCPSAQGDAAFTDVPPDARDALAWAGEQSLITGYADGRSGGGDSVTREQLAVLLYRYAGLRGEETPTEGMAIGNFADNTQVSPLARDAVCWCLGQGILNGRGGGILAPQAAAARAELAVMLQRYLELPRM</sequence>
<dbReference type="Proteomes" id="UP000607645">
    <property type="component" value="Unassembled WGS sequence"/>
</dbReference>
<protein>
    <submittedName>
        <fullName evidence="3">S-layer homology domain-containing protein</fullName>
    </submittedName>
</protein>
<feature type="domain" description="SLH" evidence="2">
    <location>
        <begin position="757"/>
        <end position="820"/>
    </location>
</feature>
<dbReference type="Pfam" id="PF07581">
    <property type="entry name" value="Glug"/>
    <property type="match status" value="1"/>
</dbReference>
<evidence type="ECO:0000259" key="2">
    <source>
        <dbReference type="PROSITE" id="PS51272"/>
    </source>
</evidence>
<evidence type="ECO:0000313" key="4">
    <source>
        <dbReference type="Proteomes" id="UP000607645"/>
    </source>
</evidence>
<dbReference type="InterPro" id="IPR011493">
    <property type="entry name" value="GLUG"/>
</dbReference>
<dbReference type="PROSITE" id="PS51272">
    <property type="entry name" value="SLH"/>
    <property type="match status" value="2"/>
</dbReference>
<name>A0A8J6JG28_9FIRM</name>
<dbReference type="RefSeq" id="WP_186918123.1">
    <property type="nucleotide sequence ID" value="NZ_JACOPQ010000001.1"/>
</dbReference>
<evidence type="ECO:0000256" key="1">
    <source>
        <dbReference type="ARBA" id="ARBA00022737"/>
    </source>
</evidence>
<organism evidence="3 4">
    <name type="scientific">Lawsonibacter faecis</name>
    <dbReference type="NCBI Taxonomy" id="2763052"/>
    <lineage>
        <taxon>Bacteria</taxon>
        <taxon>Bacillati</taxon>
        <taxon>Bacillota</taxon>
        <taxon>Clostridia</taxon>
        <taxon>Eubacteriales</taxon>
        <taxon>Oscillospiraceae</taxon>
        <taxon>Lawsonibacter</taxon>
    </lineage>
</organism>
<gene>
    <name evidence="3" type="ORF">H8S62_00200</name>
</gene>
<dbReference type="InterPro" id="IPR001119">
    <property type="entry name" value="SLH_dom"/>
</dbReference>
<proteinExistence type="predicted"/>
<accession>A0A8J6JG28</accession>
<reference evidence="3" key="1">
    <citation type="submission" date="2020-08" db="EMBL/GenBank/DDBJ databases">
        <title>Genome public.</title>
        <authorList>
            <person name="Liu C."/>
            <person name="Sun Q."/>
        </authorList>
    </citation>
    <scope>NUCLEOTIDE SEQUENCE</scope>
    <source>
        <strain evidence="3">NSJ-52</strain>
    </source>
</reference>
<dbReference type="Gene3D" id="2.160.20.110">
    <property type="match status" value="1"/>
</dbReference>
<dbReference type="AlphaFoldDB" id="A0A8J6JG28"/>